<accession>A0AC60A3Q8</accession>
<protein>
    <submittedName>
        <fullName evidence="1">Uncharacterized protein</fullName>
    </submittedName>
</protein>
<evidence type="ECO:0000313" key="1">
    <source>
        <dbReference type="EMBL" id="CAN0551690.1"/>
    </source>
</evidence>
<evidence type="ECO:0000313" key="2">
    <source>
        <dbReference type="Proteomes" id="UP001162501"/>
    </source>
</evidence>
<dbReference type="EMBL" id="OX596091">
    <property type="protein sequence ID" value="CAN0551690.1"/>
    <property type="molecule type" value="Genomic_DNA"/>
</dbReference>
<dbReference type="Proteomes" id="UP001162501">
    <property type="component" value="Chromosome 7"/>
</dbReference>
<proteinExistence type="predicted"/>
<sequence length="200" mass="21892">MKALAGSFLFFVVLTANKMGMLQDSYGKVNWKRPGKRTRTPCLSSTATTGARSPLGDDPALPDGMSPASRLGERNFGETRPRVPLALSPALGECFAGARLSVPPGRQPGSGAGRWEGRDYTESGSGTLPGWGRGTEVGRWAEERRVQPLLRALRECPKKLSRFGQEEDWDRLPTPRIWRGASRRRGAQGRRGDLVTGRFP</sequence>
<reference evidence="1" key="1">
    <citation type="submission" date="2023-05" db="EMBL/GenBank/DDBJ databases">
        <authorList>
            <consortium name="ELIXIR-Norway"/>
        </authorList>
    </citation>
    <scope>NUCLEOTIDE SEQUENCE</scope>
</reference>
<reference evidence="1" key="2">
    <citation type="submission" date="2025-03" db="EMBL/GenBank/DDBJ databases">
        <authorList>
            <consortium name="ELIXIR-Norway"/>
            <consortium name="Elixir Norway"/>
        </authorList>
    </citation>
    <scope>NUCLEOTIDE SEQUENCE</scope>
</reference>
<organism evidence="1 2">
    <name type="scientific">Rangifer tarandus platyrhynchus</name>
    <name type="common">Svalbard reindeer</name>
    <dbReference type="NCBI Taxonomy" id="3082113"/>
    <lineage>
        <taxon>Eukaryota</taxon>
        <taxon>Metazoa</taxon>
        <taxon>Chordata</taxon>
        <taxon>Craniata</taxon>
        <taxon>Vertebrata</taxon>
        <taxon>Euteleostomi</taxon>
        <taxon>Mammalia</taxon>
        <taxon>Eutheria</taxon>
        <taxon>Laurasiatheria</taxon>
        <taxon>Artiodactyla</taxon>
        <taxon>Ruminantia</taxon>
        <taxon>Pecora</taxon>
        <taxon>Cervidae</taxon>
        <taxon>Odocoileinae</taxon>
        <taxon>Rangifer</taxon>
    </lineage>
</organism>
<gene>
    <name evidence="1" type="ORF">MRATA1EN22A_LOCUS26290</name>
</gene>
<name>A0AC60A3Q8_RANTA</name>